<dbReference type="Proteomes" id="UP000241229">
    <property type="component" value="Unassembled WGS sequence"/>
</dbReference>
<dbReference type="EC" id="2.3.1.-" evidence="10"/>
<dbReference type="InterPro" id="IPR001078">
    <property type="entry name" value="2-oxoacid_DH_actylTfrase"/>
</dbReference>
<gene>
    <name evidence="14" type="ORF">C7I84_15230</name>
</gene>
<dbReference type="AlphaFoldDB" id="A0A2P7S8M1"/>
<feature type="region of interest" description="Disordered" evidence="11">
    <location>
        <begin position="87"/>
        <end position="176"/>
    </location>
</feature>
<evidence type="ECO:0000259" key="13">
    <source>
        <dbReference type="PROSITE" id="PS51826"/>
    </source>
</evidence>
<dbReference type="PANTHER" id="PTHR43178:SF5">
    <property type="entry name" value="LIPOAMIDE ACYLTRANSFERASE COMPONENT OF BRANCHED-CHAIN ALPHA-KETO ACID DEHYDROGENASE COMPLEX, MITOCHONDRIAL"/>
    <property type="match status" value="1"/>
</dbReference>
<evidence type="ECO:0000256" key="4">
    <source>
        <dbReference type="ARBA" id="ARBA00007317"/>
    </source>
</evidence>
<dbReference type="EMBL" id="PXYK01000013">
    <property type="protein sequence ID" value="PSJ58817.1"/>
    <property type="molecule type" value="Genomic_DNA"/>
</dbReference>
<dbReference type="GO" id="GO:0005737">
    <property type="term" value="C:cytoplasm"/>
    <property type="evidence" value="ECO:0007669"/>
    <property type="project" value="TreeGrafter"/>
</dbReference>
<dbReference type="Gene3D" id="4.10.320.10">
    <property type="entry name" value="E3-binding domain"/>
    <property type="match status" value="1"/>
</dbReference>
<dbReference type="Pfam" id="PF00364">
    <property type="entry name" value="Biotin_lipoyl"/>
    <property type="match status" value="1"/>
</dbReference>
<proteinExistence type="inferred from homology"/>
<evidence type="ECO:0000256" key="2">
    <source>
        <dbReference type="ARBA" id="ARBA00004052"/>
    </source>
</evidence>
<feature type="domain" description="Lipoyl-binding" evidence="12">
    <location>
        <begin position="3"/>
        <end position="78"/>
    </location>
</feature>
<comment type="cofactor">
    <cofactor evidence="1 10">
        <name>(R)-lipoate</name>
        <dbReference type="ChEBI" id="CHEBI:83088"/>
    </cofactor>
</comment>
<name>A0A2P7S8M1_9HYPH</name>
<evidence type="ECO:0000256" key="3">
    <source>
        <dbReference type="ARBA" id="ARBA00005145"/>
    </source>
</evidence>
<dbReference type="Pfam" id="PF00198">
    <property type="entry name" value="2-oxoacid_dh"/>
    <property type="match status" value="1"/>
</dbReference>
<comment type="pathway">
    <text evidence="3">Amino-acid degradation; L-lysine degradation via saccharopine pathway; glutaryl-CoA from L-lysine: step 6/6.</text>
</comment>
<keyword evidence="6 10" id="KW-0808">Transferase</keyword>
<evidence type="ECO:0000313" key="14">
    <source>
        <dbReference type="EMBL" id="PSJ58817.1"/>
    </source>
</evidence>
<dbReference type="PROSITE" id="PS00189">
    <property type="entry name" value="LIPOYL"/>
    <property type="match status" value="1"/>
</dbReference>
<dbReference type="PANTHER" id="PTHR43178">
    <property type="entry name" value="DIHYDROLIPOAMIDE ACETYLTRANSFERASE COMPONENT OF PYRUVATE DEHYDROGENASE COMPLEX"/>
    <property type="match status" value="1"/>
</dbReference>
<dbReference type="FunFam" id="3.30.559.10:FF:000007">
    <property type="entry name" value="Dihydrolipoamide acetyltransferase component of pyruvate dehydrogenase complex"/>
    <property type="match status" value="1"/>
</dbReference>
<organism evidence="14 15">
    <name type="scientific">Kumtagia ephedrae</name>
    <dbReference type="NCBI Taxonomy" id="2116701"/>
    <lineage>
        <taxon>Bacteria</taxon>
        <taxon>Pseudomonadati</taxon>
        <taxon>Pseudomonadota</taxon>
        <taxon>Alphaproteobacteria</taxon>
        <taxon>Hyphomicrobiales</taxon>
        <taxon>Phyllobacteriaceae</taxon>
        <taxon>Kumtagia</taxon>
    </lineage>
</organism>
<dbReference type="GO" id="GO:0004149">
    <property type="term" value="F:dihydrolipoyllysine-residue succinyltransferase activity"/>
    <property type="evidence" value="ECO:0007669"/>
    <property type="project" value="UniProtKB-EC"/>
</dbReference>
<dbReference type="InterPro" id="IPR003016">
    <property type="entry name" value="2-oxoA_DH_lipoyl-BS"/>
</dbReference>
<evidence type="ECO:0000256" key="10">
    <source>
        <dbReference type="RuleBase" id="RU003423"/>
    </source>
</evidence>
<dbReference type="RefSeq" id="WP_106773042.1">
    <property type="nucleotide sequence ID" value="NZ_PXYK01000013.1"/>
</dbReference>
<dbReference type="InterPro" id="IPR023213">
    <property type="entry name" value="CAT-like_dom_sf"/>
</dbReference>
<dbReference type="SUPFAM" id="SSF51230">
    <property type="entry name" value="Single hybrid motif"/>
    <property type="match status" value="1"/>
</dbReference>
<comment type="subunit">
    <text evidence="5">Forms a 24-polypeptide structural core with octahedral symmetry. Part of the 2-oxoglutarate dehydrogenase (OGDH) complex composed of E1 (2-oxoglutarate dehydrogenase), E2 (dihydrolipoamide succinyltransferase) and E3 (dihydrolipoamide dehydrogenase); the complex contains multiple copies of the three enzymatic components (E1, E2 and E3).</text>
</comment>
<reference evidence="14 15" key="1">
    <citation type="submission" date="2018-03" db="EMBL/GenBank/DDBJ databases">
        <title>The draft genome of Mesorhizobium sp. 6GN-30.</title>
        <authorList>
            <person name="Liu L."/>
            <person name="Li L."/>
            <person name="Wang T."/>
            <person name="Zhang X."/>
            <person name="Liang L."/>
        </authorList>
    </citation>
    <scope>NUCLEOTIDE SEQUENCE [LARGE SCALE GENOMIC DNA]</scope>
    <source>
        <strain evidence="14 15">6GN30</strain>
    </source>
</reference>
<dbReference type="Gene3D" id="3.30.559.10">
    <property type="entry name" value="Chloramphenicol acetyltransferase-like domain"/>
    <property type="match status" value="1"/>
</dbReference>
<evidence type="ECO:0000256" key="11">
    <source>
        <dbReference type="SAM" id="MobiDB-lite"/>
    </source>
</evidence>
<dbReference type="SUPFAM" id="SSF47005">
    <property type="entry name" value="Peripheral subunit-binding domain of 2-oxo acid dehydrogenase complex"/>
    <property type="match status" value="1"/>
</dbReference>
<dbReference type="PROSITE" id="PS50968">
    <property type="entry name" value="BIOTINYL_LIPOYL"/>
    <property type="match status" value="1"/>
</dbReference>
<dbReference type="OrthoDB" id="9805770at2"/>
<evidence type="ECO:0000256" key="8">
    <source>
        <dbReference type="ARBA" id="ARBA00023315"/>
    </source>
</evidence>
<sequence length="457" mass="47885">MAEHVIKLPDVGEGVAEAELVEWHVKIGDLVREDSLLAAVMTDKATVEIPSPVEGEIVWLGGEIGETIAVGSPIVRLKVAGDGNAAAGAAREVKPEPAASRAKNTPTPDPSPQGGGGPPAAAAGKPQRPVSADGEGTQTGSPSPLRRGVRGGGVAAKPATAGAPRPEGEKPLASPAVRLRARETGIDLRQVPGTGPAGRITHEDLDGFLARGPQPARPAGLAQDTSVQEIKVVGLRRKIAEKMALAKARIPHITYVEEIDVTALEELRAALNKEKRPDRPKLTILPFLMRAMVKAVKEQPGINALFDDEAGVIHRHGAVHVGIAAQTPSGLVVPVVRHAEARDLFDCAAEVNRLAEAAKAGIATREELSGSTITISSLGAMGGVATTPVINHPEVAIVGVNKIMVRPVWDGTQFIPRKMMNLSSSFDHRVVDGWDAAVFVQRIKALLETPALIFVEG</sequence>
<dbReference type="CDD" id="cd06849">
    <property type="entry name" value="lipoyl_domain"/>
    <property type="match status" value="1"/>
</dbReference>
<evidence type="ECO:0000256" key="7">
    <source>
        <dbReference type="ARBA" id="ARBA00022823"/>
    </source>
</evidence>
<evidence type="ECO:0000313" key="15">
    <source>
        <dbReference type="Proteomes" id="UP000241229"/>
    </source>
</evidence>
<dbReference type="InterPro" id="IPR000089">
    <property type="entry name" value="Biotin_lipoyl"/>
</dbReference>
<dbReference type="FunFam" id="4.10.320.10:FF:000002">
    <property type="entry name" value="Dihydrolipoamide acetyltransferase component of pyruvate dehydrogenase complex"/>
    <property type="match status" value="1"/>
</dbReference>
<dbReference type="GO" id="GO:0031405">
    <property type="term" value="F:lipoic acid binding"/>
    <property type="evidence" value="ECO:0007669"/>
    <property type="project" value="TreeGrafter"/>
</dbReference>
<comment type="similarity">
    <text evidence="4 10">Belongs to the 2-oxoacid dehydrogenase family.</text>
</comment>
<dbReference type="InterPro" id="IPR004167">
    <property type="entry name" value="PSBD"/>
</dbReference>
<comment type="catalytic activity">
    <reaction evidence="9">
        <text>N(6)-[(R)-dihydrolipoyl]-L-lysyl-[protein] + succinyl-CoA = N(6)-[(R)-S(8)-succinyldihydrolipoyl]-L-lysyl-[protein] + CoA</text>
        <dbReference type="Rhea" id="RHEA:15213"/>
        <dbReference type="Rhea" id="RHEA-COMP:10475"/>
        <dbReference type="Rhea" id="RHEA-COMP:20092"/>
        <dbReference type="ChEBI" id="CHEBI:57287"/>
        <dbReference type="ChEBI" id="CHEBI:57292"/>
        <dbReference type="ChEBI" id="CHEBI:83100"/>
        <dbReference type="ChEBI" id="CHEBI:83120"/>
        <dbReference type="EC" id="2.3.1.61"/>
    </reaction>
</comment>
<keyword evidence="8 10" id="KW-0012">Acyltransferase</keyword>
<dbReference type="PROSITE" id="PS51826">
    <property type="entry name" value="PSBD"/>
    <property type="match status" value="1"/>
</dbReference>
<feature type="domain" description="Peripheral subunit-binding (PSBD)" evidence="13">
    <location>
        <begin position="172"/>
        <end position="209"/>
    </location>
</feature>
<evidence type="ECO:0000256" key="1">
    <source>
        <dbReference type="ARBA" id="ARBA00001938"/>
    </source>
</evidence>
<comment type="caution">
    <text evidence="14">The sequence shown here is derived from an EMBL/GenBank/DDBJ whole genome shotgun (WGS) entry which is preliminary data.</text>
</comment>
<protein>
    <recommendedName>
        <fullName evidence="10">Dihydrolipoamide acetyltransferase component of pyruvate dehydrogenase complex</fullName>
        <ecNumber evidence="10">2.3.1.-</ecNumber>
    </recommendedName>
</protein>
<evidence type="ECO:0000256" key="6">
    <source>
        <dbReference type="ARBA" id="ARBA00022679"/>
    </source>
</evidence>
<keyword evidence="7 10" id="KW-0450">Lipoyl</keyword>
<dbReference type="GO" id="GO:0016407">
    <property type="term" value="F:acetyltransferase activity"/>
    <property type="evidence" value="ECO:0007669"/>
    <property type="project" value="TreeGrafter"/>
</dbReference>
<dbReference type="SUPFAM" id="SSF52777">
    <property type="entry name" value="CoA-dependent acyltransferases"/>
    <property type="match status" value="1"/>
</dbReference>
<dbReference type="InterPro" id="IPR050743">
    <property type="entry name" value="2-oxoacid_DH_E2_comp"/>
</dbReference>
<evidence type="ECO:0000256" key="9">
    <source>
        <dbReference type="ARBA" id="ARBA00052761"/>
    </source>
</evidence>
<evidence type="ECO:0000259" key="12">
    <source>
        <dbReference type="PROSITE" id="PS50968"/>
    </source>
</evidence>
<dbReference type="InterPro" id="IPR036625">
    <property type="entry name" value="E3-bd_dom_sf"/>
</dbReference>
<dbReference type="Gene3D" id="2.40.50.100">
    <property type="match status" value="1"/>
</dbReference>
<evidence type="ECO:0000256" key="5">
    <source>
        <dbReference type="ARBA" id="ARBA00011666"/>
    </source>
</evidence>
<dbReference type="InterPro" id="IPR011053">
    <property type="entry name" value="Single_hybrid_motif"/>
</dbReference>
<keyword evidence="15" id="KW-1185">Reference proteome</keyword>
<accession>A0A2P7S8M1</accession>
<comment type="function">
    <text evidence="2">E2 component of the 2-oxoglutarate dehydrogenase (OGDH) complex which catalyzes the second step in the conversion of 2-oxoglutarate to succinyl-CoA and CO(2).</text>
</comment>
<dbReference type="Pfam" id="PF02817">
    <property type="entry name" value="E3_binding"/>
    <property type="match status" value="1"/>
</dbReference>